<accession>A0A2K1I9Z3</accession>
<organism evidence="1">
    <name type="scientific">Physcomitrium patens</name>
    <name type="common">Spreading-leaved earth moss</name>
    <name type="synonym">Physcomitrella patens</name>
    <dbReference type="NCBI Taxonomy" id="3218"/>
    <lineage>
        <taxon>Eukaryota</taxon>
        <taxon>Viridiplantae</taxon>
        <taxon>Streptophyta</taxon>
        <taxon>Embryophyta</taxon>
        <taxon>Bryophyta</taxon>
        <taxon>Bryophytina</taxon>
        <taxon>Bryopsida</taxon>
        <taxon>Funariidae</taxon>
        <taxon>Funariales</taxon>
        <taxon>Funariaceae</taxon>
        <taxon>Physcomitrium</taxon>
    </lineage>
</organism>
<dbReference type="InParanoid" id="A0A2K1I9Z3"/>
<comment type="caution">
    <text evidence="1">The sequence shown here is derived from an EMBL/GenBank/DDBJ whole genome shotgun (WGS) entry which is preliminary data.</text>
</comment>
<dbReference type="AlphaFoldDB" id="A0A2K1I9Z3"/>
<name>A0A2K1I9Z3_PHYPA</name>
<reference evidence="1" key="2">
    <citation type="journal article" date="2018" name="Plant J.">
        <title>The Physcomitrella patens chromosome-scale assembly reveals moss genome structure and evolution.</title>
        <authorList>
            <person name="Lang D."/>
            <person name="Ullrich K.K."/>
            <person name="Murat F."/>
            <person name="Fuchs J."/>
            <person name="Jenkins J."/>
            <person name="Haas F.B."/>
            <person name="Piednoel M."/>
            <person name="Gundlach H."/>
            <person name="Van Bel M."/>
            <person name="Meyberg R."/>
            <person name="Vives C."/>
            <person name="Morata J."/>
            <person name="Symeonidi A."/>
            <person name="Hiss M."/>
            <person name="Muchero W."/>
            <person name="Kamisugi Y."/>
            <person name="Saleh O."/>
            <person name="Blanc G."/>
            <person name="Decker E.L."/>
            <person name="van Gessel N."/>
            <person name="Grimwood J."/>
            <person name="Hayes R.D."/>
            <person name="Graham S.W."/>
            <person name="Gunter L.E."/>
            <person name="McDaniel S.F."/>
            <person name="Hoernstein S.N.W."/>
            <person name="Larsson A."/>
            <person name="Li F.W."/>
            <person name="Perroud P.F."/>
            <person name="Phillips J."/>
            <person name="Ranjan P."/>
            <person name="Rokshar D.S."/>
            <person name="Rothfels C.J."/>
            <person name="Schneider L."/>
            <person name="Shu S."/>
            <person name="Stevenson D.W."/>
            <person name="Thummler F."/>
            <person name="Tillich M."/>
            <person name="Villarreal Aguilar J.C."/>
            <person name="Widiez T."/>
            <person name="Wong G.K."/>
            <person name="Wymore A."/>
            <person name="Zhang Y."/>
            <person name="Zimmer A.D."/>
            <person name="Quatrano R.S."/>
            <person name="Mayer K.F.X."/>
            <person name="Goodstein D."/>
            <person name="Casacuberta J.M."/>
            <person name="Vandepoele K."/>
            <person name="Reski R."/>
            <person name="Cuming A.C."/>
            <person name="Tuskan G.A."/>
            <person name="Maumus F."/>
            <person name="Salse J."/>
            <person name="Schmutz J."/>
            <person name="Rensing S.A."/>
        </authorList>
    </citation>
    <scope>NUCLEOTIDE SEQUENCE [LARGE SCALE GENOMIC DNA]</scope>
</reference>
<sequence length="113" mass="12466">MSSIPVLNQPSFLNQYLISSPHSPFSLFPSSYFPQCFLISPSSCTFQLKGGARLMRFASNVVIVMDGYVVENPCKLCASQHDDGHSIVARNLDATTKMMKITTTTTTIKCNHC</sequence>
<reference evidence="1" key="1">
    <citation type="journal article" date="2008" name="Science">
        <title>The Physcomitrella genome reveals evolutionary insights into the conquest of land by plants.</title>
        <authorList>
            <person name="Rensing S."/>
            <person name="Lang D."/>
            <person name="Zimmer A."/>
            <person name="Terry A."/>
            <person name="Salamov A."/>
            <person name="Shapiro H."/>
            <person name="Nishiyama T."/>
            <person name="Perroud P.-F."/>
            <person name="Lindquist E."/>
            <person name="Kamisugi Y."/>
            <person name="Tanahashi T."/>
            <person name="Sakakibara K."/>
            <person name="Fujita T."/>
            <person name="Oishi K."/>
            <person name="Shin-I T."/>
            <person name="Kuroki Y."/>
            <person name="Toyoda A."/>
            <person name="Suzuki Y."/>
            <person name="Hashimoto A."/>
            <person name="Yamaguchi K."/>
            <person name="Sugano A."/>
            <person name="Kohara Y."/>
            <person name="Fujiyama A."/>
            <person name="Anterola A."/>
            <person name="Aoki S."/>
            <person name="Ashton N."/>
            <person name="Barbazuk W.B."/>
            <person name="Barker E."/>
            <person name="Bennetzen J."/>
            <person name="Bezanilla M."/>
            <person name="Blankenship R."/>
            <person name="Cho S.H."/>
            <person name="Dutcher S."/>
            <person name="Estelle M."/>
            <person name="Fawcett J.A."/>
            <person name="Gundlach H."/>
            <person name="Hanada K."/>
            <person name="Heyl A."/>
            <person name="Hicks K.A."/>
            <person name="Hugh J."/>
            <person name="Lohr M."/>
            <person name="Mayer K."/>
            <person name="Melkozernov A."/>
            <person name="Murata T."/>
            <person name="Nelson D."/>
            <person name="Pils B."/>
            <person name="Prigge M."/>
            <person name="Reiss B."/>
            <person name="Renner T."/>
            <person name="Rombauts S."/>
            <person name="Rushton P."/>
            <person name="Sanderfoot A."/>
            <person name="Schween G."/>
            <person name="Shiu S.-H."/>
            <person name="Stueber K."/>
            <person name="Theodoulou F.L."/>
            <person name="Tu H."/>
            <person name="Van de Peer Y."/>
            <person name="Verrier P.J."/>
            <person name="Waters E."/>
            <person name="Wood A."/>
            <person name="Yang L."/>
            <person name="Cove D."/>
            <person name="Cuming A."/>
            <person name="Hasebe M."/>
            <person name="Lucas S."/>
            <person name="Mishler D.B."/>
            <person name="Reski R."/>
            <person name="Grigoriev I."/>
            <person name="Quatrano R.S."/>
            <person name="Boore J.L."/>
        </authorList>
    </citation>
    <scope>NUCLEOTIDE SEQUENCE [LARGE SCALE GENOMIC DNA]</scope>
</reference>
<proteinExistence type="predicted"/>
<evidence type="ECO:0000313" key="1">
    <source>
        <dbReference type="EMBL" id="PNR26091.1"/>
    </source>
</evidence>
<protein>
    <submittedName>
        <fullName evidence="1">Uncharacterized protein</fullName>
    </submittedName>
</protein>
<gene>
    <name evidence="1" type="ORF">PHYPA_031141</name>
</gene>
<dbReference type="EMBL" id="ABEU02000088">
    <property type="protein sequence ID" value="PNR26091.1"/>
    <property type="molecule type" value="Genomic_DNA"/>
</dbReference>